<keyword evidence="15" id="KW-1185">Reference proteome</keyword>
<comment type="similarity">
    <text evidence="2">Belongs to the patched family.</text>
</comment>
<evidence type="ECO:0000256" key="11">
    <source>
        <dbReference type="ARBA" id="ARBA00023180"/>
    </source>
</evidence>
<evidence type="ECO:0000256" key="8">
    <source>
        <dbReference type="ARBA" id="ARBA00023098"/>
    </source>
</evidence>
<keyword evidence="9 12" id="KW-0472">Membrane</keyword>
<evidence type="ECO:0000256" key="3">
    <source>
        <dbReference type="ARBA" id="ARBA00022448"/>
    </source>
</evidence>
<dbReference type="GO" id="GO:0032934">
    <property type="term" value="F:sterol binding"/>
    <property type="evidence" value="ECO:0000318"/>
    <property type="project" value="GO_Central"/>
</dbReference>
<dbReference type="HOGENOM" id="CLU_002359_0_1_1"/>
<feature type="transmembrane region" description="Helical" evidence="12">
    <location>
        <begin position="670"/>
        <end position="690"/>
    </location>
</feature>
<evidence type="ECO:0000256" key="6">
    <source>
        <dbReference type="ARBA" id="ARBA00022989"/>
    </source>
</evidence>
<feature type="non-terminal residue" evidence="14">
    <location>
        <position position="1"/>
    </location>
</feature>
<accession>D8SB69</accession>
<dbReference type="Gramene" id="EFJ18203">
    <property type="protein sequence ID" value="EFJ18203"/>
    <property type="gene ID" value="SELMODRAFT_112989"/>
</dbReference>
<dbReference type="AlphaFoldDB" id="D8SB69"/>
<keyword evidence="3" id="KW-0813">Transport</keyword>
<dbReference type="GO" id="GO:0006629">
    <property type="term" value="P:lipid metabolic process"/>
    <property type="evidence" value="ECO:0007669"/>
    <property type="project" value="UniProtKB-KW"/>
</dbReference>
<evidence type="ECO:0000256" key="2">
    <source>
        <dbReference type="ARBA" id="ARBA00005585"/>
    </source>
</evidence>
<feature type="transmembrane region" description="Helical" evidence="12">
    <location>
        <begin position="630"/>
        <end position="650"/>
    </location>
</feature>
<reference evidence="14 15" key="1">
    <citation type="journal article" date="2011" name="Science">
        <title>The Selaginella genome identifies genetic changes associated with the evolution of vascular plants.</title>
        <authorList>
            <person name="Banks J.A."/>
            <person name="Nishiyama T."/>
            <person name="Hasebe M."/>
            <person name="Bowman J.L."/>
            <person name="Gribskov M."/>
            <person name="dePamphilis C."/>
            <person name="Albert V.A."/>
            <person name="Aono N."/>
            <person name="Aoyama T."/>
            <person name="Ambrose B.A."/>
            <person name="Ashton N.W."/>
            <person name="Axtell M.J."/>
            <person name="Barker E."/>
            <person name="Barker M.S."/>
            <person name="Bennetzen J.L."/>
            <person name="Bonawitz N.D."/>
            <person name="Chapple C."/>
            <person name="Cheng C."/>
            <person name="Correa L.G."/>
            <person name="Dacre M."/>
            <person name="DeBarry J."/>
            <person name="Dreyer I."/>
            <person name="Elias M."/>
            <person name="Engstrom E.M."/>
            <person name="Estelle M."/>
            <person name="Feng L."/>
            <person name="Finet C."/>
            <person name="Floyd S.K."/>
            <person name="Frommer W.B."/>
            <person name="Fujita T."/>
            <person name="Gramzow L."/>
            <person name="Gutensohn M."/>
            <person name="Harholt J."/>
            <person name="Hattori M."/>
            <person name="Heyl A."/>
            <person name="Hirai T."/>
            <person name="Hiwatashi Y."/>
            <person name="Ishikawa M."/>
            <person name="Iwata M."/>
            <person name="Karol K.G."/>
            <person name="Koehler B."/>
            <person name="Kolukisaoglu U."/>
            <person name="Kubo M."/>
            <person name="Kurata T."/>
            <person name="Lalonde S."/>
            <person name="Li K."/>
            <person name="Li Y."/>
            <person name="Litt A."/>
            <person name="Lyons E."/>
            <person name="Manning G."/>
            <person name="Maruyama T."/>
            <person name="Michael T.P."/>
            <person name="Mikami K."/>
            <person name="Miyazaki S."/>
            <person name="Morinaga S."/>
            <person name="Murata T."/>
            <person name="Mueller-Roeber B."/>
            <person name="Nelson D.R."/>
            <person name="Obara M."/>
            <person name="Oguri Y."/>
            <person name="Olmstead R.G."/>
            <person name="Onodera N."/>
            <person name="Petersen B.L."/>
            <person name="Pils B."/>
            <person name="Prigge M."/>
            <person name="Rensing S.A."/>
            <person name="Riano-Pachon D.M."/>
            <person name="Roberts A.W."/>
            <person name="Sato Y."/>
            <person name="Scheller H.V."/>
            <person name="Schulz B."/>
            <person name="Schulz C."/>
            <person name="Shakirov E.V."/>
            <person name="Shibagaki N."/>
            <person name="Shinohara N."/>
            <person name="Shippen D.E."/>
            <person name="Soerensen I."/>
            <person name="Sotooka R."/>
            <person name="Sugimoto N."/>
            <person name="Sugita M."/>
            <person name="Sumikawa N."/>
            <person name="Tanurdzic M."/>
            <person name="Theissen G."/>
            <person name="Ulvskov P."/>
            <person name="Wakazuki S."/>
            <person name="Weng J.K."/>
            <person name="Willats W.W."/>
            <person name="Wipf D."/>
            <person name="Wolf P.G."/>
            <person name="Yang L."/>
            <person name="Zimmer A.D."/>
            <person name="Zhu Q."/>
            <person name="Mitros T."/>
            <person name="Hellsten U."/>
            <person name="Loque D."/>
            <person name="Otillar R."/>
            <person name="Salamov A."/>
            <person name="Schmutz J."/>
            <person name="Shapiro H."/>
            <person name="Lindquist E."/>
            <person name="Lucas S."/>
            <person name="Rokhsar D."/>
            <person name="Grigoriev I.V."/>
        </authorList>
    </citation>
    <scope>NUCLEOTIDE SEQUENCE [LARGE SCALE GENOMIC DNA]</scope>
</reference>
<evidence type="ECO:0000259" key="13">
    <source>
        <dbReference type="PROSITE" id="PS50156"/>
    </source>
</evidence>
<keyword evidence="10" id="KW-1015">Disulfide bond</keyword>
<dbReference type="PANTHER" id="PTHR45727:SF2">
    <property type="entry name" value="NPC INTRACELLULAR CHOLESTEROL TRANSPORTER 1"/>
    <property type="match status" value="1"/>
</dbReference>
<gene>
    <name evidence="14" type="ORF">SELMODRAFT_112989</name>
</gene>
<dbReference type="FunFam" id="1.20.1640.10:FF:000008">
    <property type="entry name" value="NPC intracellular cholesterol transporter 1"/>
    <property type="match status" value="1"/>
</dbReference>
<dbReference type="Pfam" id="PF22314">
    <property type="entry name" value="NPC1_MLD"/>
    <property type="match status" value="1"/>
</dbReference>
<dbReference type="SUPFAM" id="SSF82866">
    <property type="entry name" value="Multidrug efflux transporter AcrB transmembrane domain"/>
    <property type="match status" value="2"/>
</dbReference>
<name>D8SB69_SELML</name>
<comment type="subcellular location">
    <subcellularLocation>
        <location evidence="1">Endomembrane system</location>
        <topology evidence="1">Multi-pass membrane protein</topology>
    </subcellularLocation>
</comment>
<dbReference type="InterPro" id="IPR000731">
    <property type="entry name" value="SSD"/>
</dbReference>
<evidence type="ECO:0000256" key="4">
    <source>
        <dbReference type="ARBA" id="ARBA00022692"/>
    </source>
</evidence>
<dbReference type="InterPro" id="IPR032190">
    <property type="entry name" value="NPC1_N"/>
</dbReference>
<feature type="transmembrane region" description="Helical" evidence="12">
    <location>
        <begin position="1177"/>
        <end position="1198"/>
    </location>
</feature>
<feature type="transmembrane region" description="Helical" evidence="12">
    <location>
        <begin position="1055"/>
        <end position="1073"/>
    </location>
</feature>
<dbReference type="GO" id="GO:0016020">
    <property type="term" value="C:membrane"/>
    <property type="evidence" value="ECO:0000318"/>
    <property type="project" value="GO_Central"/>
</dbReference>
<protein>
    <recommendedName>
        <fullName evidence="13">SSD domain-containing protein</fullName>
    </recommendedName>
</protein>
<feature type="transmembrane region" description="Helical" evidence="12">
    <location>
        <begin position="595"/>
        <end position="618"/>
    </location>
</feature>
<dbReference type="eggNOG" id="KOG1933">
    <property type="taxonomic scope" value="Eukaryota"/>
</dbReference>
<feature type="transmembrane region" description="Helical" evidence="12">
    <location>
        <begin position="778"/>
        <end position="799"/>
    </location>
</feature>
<dbReference type="Pfam" id="PF12349">
    <property type="entry name" value="Sterol-sensing"/>
    <property type="match status" value="1"/>
</dbReference>
<keyword evidence="7" id="KW-0445">Lipid transport</keyword>
<evidence type="ECO:0000313" key="15">
    <source>
        <dbReference type="Proteomes" id="UP000001514"/>
    </source>
</evidence>
<evidence type="ECO:0000256" key="9">
    <source>
        <dbReference type="ARBA" id="ARBA00023136"/>
    </source>
</evidence>
<dbReference type="InterPro" id="IPR053958">
    <property type="entry name" value="HMGCR/SNAP/NPC1-like_SSD"/>
</dbReference>
<feature type="transmembrane region" description="Helical" evidence="12">
    <location>
        <begin position="1079"/>
        <end position="1102"/>
    </location>
</feature>
<keyword evidence="8" id="KW-0443">Lipid metabolism</keyword>
<feature type="transmembrane region" description="Helical" evidence="12">
    <location>
        <begin position="1150"/>
        <end position="1170"/>
    </location>
</feature>
<evidence type="ECO:0000256" key="1">
    <source>
        <dbReference type="ARBA" id="ARBA00004127"/>
    </source>
</evidence>
<feature type="domain" description="SSD" evidence="13">
    <location>
        <begin position="560"/>
        <end position="724"/>
    </location>
</feature>
<dbReference type="PROSITE" id="PS50156">
    <property type="entry name" value="SSD"/>
    <property type="match status" value="1"/>
</dbReference>
<proteinExistence type="inferred from homology"/>
<evidence type="ECO:0000313" key="14">
    <source>
        <dbReference type="EMBL" id="EFJ18203.1"/>
    </source>
</evidence>
<dbReference type="Proteomes" id="UP000001514">
    <property type="component" value="Unassembled WGS sequence"/>
</dbReference>
<dbReference type="EMBL" id="GL377610">
    <property type="protein sequence ID" value="EFJ18203.1"/>
    <property type="molecule type" value="Genomic_DNA"/>
</dbReference>
<feature type="transmembrane region" description="Helical" evidence="12">
    <location>
        <begin position="702"/>
        <end position="724"/>
    </location>
</feature>
<evidence type="ECO:0000256" key="10">
    <source>
        <dbReference type="ARBA" id="ARBA00023157"/>
    </source>
</evidence>
<evidence type="ECO:0000256" key="5">
    <source>
        <dbReference type="ARBA" id="ARBA00022729"/>
    </source>
</evidence>
<keyword evidence="5" id="KW-0732">Signal</keyword>
<dbReference type="GO" id="GO:0015918">
    <property type="term" value="P:sterol transport"/>
    <property type="evidence" value="ECO:0000318"/>
    <property type="project" value="GO_Central"/>
</dbReference>
<dbReference type="OMA" id="QVFPYTI"/>
<evidence type="ECO:0000256" key="12">
    <source>
        <dbReference type="SAM" id="Phobius"/>
    </source>
</evidence>
<dbReference type="Pfam" id="PF16414">
    <property type="entry name" value="NPC1_N"/>
    <property type="match status" value="1"/>
</dbReference>
<keyword evidence="6 12" id="KW-1133">Transmembrane helix</keyword>
<dbReference type="Gene3D" id="1.20.1640.10">
    <property type="entry name" value="Multidrug efflux transporter AcrB transmembrane domain"/>
    <property type="match status" value="2"/>
</dbReference>
<dbReference type="GO" id="GO:0012505">
    <property type="term" value="C:endomembrane system"/>
    <property type="evidence" value="ECO:0007669"/>
    <property type="project" value="UniProtKB-SubCell"/>
</dbReference>
<dbReference type="KEGG" id="smo:SELMODRAFT_112989"/>
<feature type="transmembrane region" description="Helical" evidence="12">
    <location>
        <begin position="249"/>
        <end position="268"/>
    </location>
</feature>
<feature type="transmembrane region" description="Helical" evidence="12">
    <location>
        <begin position="557"/>
        <end position="575"/>
    </location>
</feature>
<dbReference type="InParanoid" id="D8SB69"/>
<feature type="transmembrane region" description="Helical" evidence="12">
    <location>
        <begin position="1109"/>
        <end position="1130"/>
    </location>
</feature>
<sequence>RAKHAKNHCAMYDVCGQREDGKALNCPISVPAVTPSSSFSHKVQSLCPTITGDVCCTEQQFDILRSQVQQAVPFLTGCPACLRNFLNLFCELSCSPDQSLFINVTSTVQQNSTTSTVDGIEFFLSEEFGVNLFNSCKDVQFGALNTRAMDFVGGGAKTYKEWLAFIGRQADLYEPGSPYYIKFHTSANESSPMSLLNTKMFPCWDASLSCSCGDCPGAKECTESSLPPSPQKNACSVEIGGTKILCIDLGLGILYLLLLVGIVAWLWVTTRRYEEPSDAEIREELLQSEETNGVEITPVEVGLEKDETSTPESHEPVLEKFLSRWFRSQGTWIARHPGVVLLLSILVTIILCIGLVKMNVETNPENLWVSPGSAAATEKKFFDTELTPFYRIEQLILATLPDENGVSPPILTDDNLKLMFEIQNKVDDLRGNLSGRTVSLQDICMKPFGTVCATQSVLQHYSSSENCLSAYQSPVDPSTAVGGFEGTNYTQATAFVVTYPVNNAVSSTEGANDAAIAWEKAFVRLAKKELQQLASSHNLTLAFSSESSVQSELERESYADVVTILVSYLVMFLYISFTLGDSLPEVAPFYVTSKVFLGLGGVIIVALSVLGSVGFFSAVGVKSTLIIAEVIPFLVLAVGVDNMCILVHALKRQEPELPLDLRVGNALAEVGPSITLASLAEFLAFAIGSFTPMPACRVFSMFAAFAILLDFLLQITAFVSLLTYDFTRTEANRVDCLPCIKARQRDYNAGYRNISAFFKTTAACLFQKVHAPLLLKPAVKAVVLAAFSALLLVSIALAVRLPAGLNQQIVLPRDSYLQGYFNNVTSHLRIGPPLYFVVQDYNYSARSNQTNKLCSISHCHPDSLLNEVSRAALTPQTSFIARPAASWLDDFLVWLSPDAFGCCRTFPDGSYCPPDDQPPCCPEWEDYCGLSETCKDCTTCFLQSDLIDGRPTTEQFRKKLPWFLDALPSADCSKGGRGAYSNSLNLSGYKNGTIRAFEFRTYHTALNKQTDYIDALRAVKDFTARVSKSLNISVFPYSVFYIFFEQYLDIWKNTLISLVLAVAAVFLVCLVVTTSLATAGIILLVILMIVINLLGLMSIWTIQLNAVSVVNLIMSVGIAVEFCVHITHAFSVSTGDRSMRATKALTTMGASVFSGITLTKLVGVVVLVFARSEIFVVYYFRMYFGLVVLGFLHGLVFLPVSRDYFFFFFFFVLGSHARTFFLSRFS</sequence>
<keyword evidence="4 12" id="KW-0812">Transmembrane</keyword>
<feature type="transmembrane region" description="Helical" evidence="12">
    <location>
        <begin position="332"/>
        <end position="356"/>
    </location>
</feature>
<keyword evidence="11" id="KW-0325">Glycoprotein</keyword>
<dbReference type="InterPro" id="IPR053956">
    <property type="entry name" value="NPC1_MLD"/>
</dbReference>
<evidence type="ECO:0000256" key="7">
    <source>
        <dbReference type="ARBA" id="ARBA00023055"/>
    </source>
</evidence>
<dbReference type="FunCoup" id="D8SB69">
    <property type="interactions" value="4236"/>
</dbReference>
<organism evidence="15">
    <name type="scientific">Selaginella moellendorffii</name>
    <name type="common">Spikemoss</name>
    <dbReference type="NCBI Taxonomy" id="88036"/>
    <lineage>
        <taxon>Eukaryota</taxon>
        <taxon>Viridiplantae</taxon>
        <taxon>Streptophyta</taxon>
        <taxon>Embryophyta</taxon>
        <taxon>Tracheophyta</taxon>
        <taxon>Lycopodiopsida</taxon>
        <taxon>Selaginellales</taxon>
        <taxon>Selaginellaceae</taxon>
        <taxon>Selaginella</taxon>
    </lineage>
</organism>
<feature type="transmembrane region" description="Helical" evidence="12">
    <location>
        <begin position="1204"/>
        <end position="1221"/>
    </location>
</feature>
<dbReference type="PANTHER" id="PTHR45727">
    <property type="entry name" value="NPC INTRACELLULAR CHOLESTEROL TRANSPORTER 1"/>
    <property type="match status" value="1"/>
</dbReference>
<dbReference type="STRING" id="88036.D8SB69"/>